<gene>
    <name evidence="2" type="ORF">FHX78_112447</name>
</gene>
<reference evidence="2 3" key="1">
    <citation type="submission" date="2019-06" db="EMBL/GenBank/DDBJ databases">
        <title>Sequencing the genomes of 1000 actinobacteria strains.</title>
        <authorList>
            <person name="Klenk H.-P."/>
        </authorList>
    </citation>
    <scope>NUCLEOTIDE SEQUENCE [LARGE SCALE GENOMIC DNA]</scope>
    <source>
        <strain evidence="2 3">DSM 41695</strain>
    </source>
</reference>
<dbReference type="OrthoDB" id="3370660at2"/>
<evidence type="ECO:0000313" key="3">
    <source>
        <dbReference type="Proteomes" id="UP000316603"/>
    </source>
</evidence>
<dbReference type="Proteomes" id="UP000316603">
    <property type="component" value="Unassembled WGS sequence"/>
</dbReference>
<evidence type="ECO:0000313" key="2">
    <source>
        <dbReference type="EMBL" id="TWF85495.1"/>
    </source>
</evidence>
<dbReference type="EMBL" id="VIWV01000001">
    <property type="protein sequence ID" value="TWF85495.1"/>
    <property type="molecule type" value="Genomic_DNA"/>
</dbReference>
<name>A0A561TEG5_9ACTN</name>
<sequence>MTTRSGAPFDTGRAVSALRARLTTPLPPAGPAADEDDPATGEWALTRGDGFLLFPLWEGEPLTGVYGPAWNEAETAAEAHLRALTAELDRHWGPHRTVPLPVPPLRARPEGFPEPFRTLAAKDCYGDLTVWGPLPGAPERWAAVSLNQSDGDAPLLLTALISARPLTEPAGPDRRR</sequence>
<keyword evidence="3" id="KW-1185">Reference proteome</keyword>
<dbReference type="AlphaFoldDB" id="A0A561TEG5"/>
<dbReference type="RefSeq" id="WP_145867480.1">
    <property type="nucleotide sequence ID" value="NZ_BNCE01000001.1"/>
</dbReference>
<comment type="caution">
    <text evidence="2">The sequence shown here is derived from an EMBL/GenBank/DDBJ whole genome shotgun (WGS) entry which is preliminary data.</text>
</comment>
<protein>
    <submittedName>
        <fullName evidence="2">Uncharacterized protein</fullName>
    </submittedName>
</protein>
<accession>A0A561TEG5</accession>
<feature type="region of interest" description="Disordered" evidence="1">
    <location>
        <begin position="20"/>
        <end position="40"/>
    </location>
</feature>
<proteinExistence type="predicted"/>
<organism evidence="2 3">
    <name type="scientific">Streptomyces capillispiralis</name>
    <dbReference type="NCBI Taxonomy" id="68182"/>
    <lineage>
        <taxon>Bacteria</taxon>
        <taxon>Bacillati</taxon>
        <taxon>Actinomycetota</taxon>
        <taxon>Actinomycetes</taxon>
        <taxon>Kitasatosporales</taxon>
        <taxon>Streptomycetaceae</taxon>
        <taxon>Streptomyces</taxon>
    </lineage>
</organism>
<evidence type="ECO:0000256" key="1">
    <source>
        <dbReference type="SAM" id="MobiDB-lite"/>
    </source>
</evidence>